<accession>A0A4Q1BJX6</accession>
<comment type="caution">
    <text evidence="4">The sequence shown here is derived from an EMBL/GenBank/DDBJ whole genome shotgun (WGS) entry which is preliminary data.</text>
</comment>
<organism evidence="4 5">
    <name type="scientific">Tremella mesenterica</name>
    <name type="common">Jelly fungus</name>
    <dbReference type="NCBI Taxonomy" id="5217"/>
    <lineage>
        <taxon>Eukaryota</taxon>
        <taxon>Fungi</taxon>
        <taxon>Dikarya</taxon>
        <taxon>Basidiomycota</taxon>
        <taxon>Agaricomycotina</taxon>
        <taxon>Tremellomycetes</taxon>
        <taxon>Tremellales</taxon>
        <taxon>Tremellaceae</taxon>
        <taxon>Tremella</taxon>
    </lineage>
</organism>
<keyword evidence="3" id="KW-1133">Transmembrane helix</keyword>
<dbReference type="EMBL" id="SDIL01000057">
    <property type="protein sequence ID" value="RXK37920.1"/>
    <property type="molecule type" value="Genomic_DNA"/>
</dbReference>
<dbReference type="AlphaFoldDB" id="A0A4Q1BJX6"/>
<evidence type="ECO:0000256" key="2">
    <source>
        <dbReference type="SAM" id="MobiDB-lite"/>
    </source>
</evidence>
<keyword evidence="1" id="KW-0175">Coiled coil</keyword>
<dbReference type="InParanoid" id="A0A4Q1BJX6"/>
<name>A0A4Q1BJX6_TREME</name>
<feature type="transmembrane region" description="Helical" evidence="3">
    <location>
        <begin position="53"/>
        <end position="71"/>
    </location>
</feature>
<evidence type="ECO:0000313" key="5">
    <source>
        <dbReference type="Proteomes" id="UP000289152"/>
    </source>
</evidence>
<protein>
    <submittedName>
        <fullName evidence="4">Uncharacterized protein</fullName>
    </submittedName>
</protein>
<proteinExistence type="predicted"/>
<evidence type="ECO:0000256" key="1">
    <source>
        <dbReference type="SAM" id="Coils"/>
    </source>
</evidence>
<keyword evidence="3" id="KW-0812">Transmembrane</keyword>
<feature type="transmembrane region" description="Helical" evidence="3">
    <location>
        <begin position="211"/>
        <end position="238"/>
    </location>
</feature>
<sequence>MATMDEDIIVDPYKTRNSLSLTPPQIGILFLGCLSLLTAQMDVPPPLQDALGSFRRMMVILVAALVLYHFFDQMMTAWKSKLEELPSADRKALEKMKEKGMKDTGKPDPWENESSHPSAFLTTREAKPRLFPFPLGKAGTDEKLKGELWWEAGNSAHVGHYNQAELPENKAKMKKEAKKAEELRLKKHQKEIKEYTSNKKKWAKRLVHVKLVVGIIAIGLFHRGAAVLCLAALIWFVLATELGGMFDPKIDEDVEPSFKKPQIPTTPGLGLTYIYEPSKGGVAPTGAFPLRAPTNRLLTSLDNRYAS</sequence>
<dbReference type="Proteomes" id="UP000289152">
    <property type="component" value="Unassembled WGS sequence"/>
</dbReference>
<gene>
    <name evidence="4" type="ORF">M231_04809</name>
</gene>
<dbReference type="OrthoDB" id="2594909at2759"/>
<reference evidence="4 5" key="1">
    <citation type="submission" date="2016-06" db="EMBL/GenBank/DDBJ databases">
        <title>Evolution of pathogenesis and genome organization in the Tremellales.</title>
        <authorList>
            <person name="Cuomo C."/>
            <person name="Litvintseva A."/>
            <person name="Heitman J."/>
            <person name="Chen Y."/>
            <person name="Sun S."/>
            <person name="Springer D."/>
            <person name="Dromer F."/>
            <person name="Young S."/>
            <person name="Zeng Q."/>
            <person name="Chapman S."/>
            <person name="Gujja S."/>
            <person name="Saif S."/>
            <person name="Birren B."/>
        </authorList>
    </citation>
    <scope>NUCLEOTIDE SEQUENCE [LARGE SCALE GENOMIC DNA]</scope>
    <source>
        <strain evidence="4 5">ATCC 28783</strain>
    </source>
</reference>
<keyword evidence="5" id="KW-1185">Reference proteome</keyword>
<evidence type="ECO:0000313" key="4">
    <source>
        <dbReference type="EMBL" id="RXK37920.1"/>
    </source>
</evidence>
<evidence type="ECO:0000256" key="3">
    <source>
        <dbReference type="SAM" id="Phobius"/>
    </source>
</evidence>
<feature type="coiled-coil region" evidence="1">
    <location>
        <begin position="171"/>
        <end position="205"/>
    </location>
</feature>
<feature type="region of interest" description="Disordered" evidence="2">
    <location>
        <begin position="95"/>
        <end position="117"/>
    </location>
</feature>
<feature type="compositionally biased region" description="Basic and acidic residues" evidence="2">
    <location>
        <begin position="95"/>
        <end position="109"/>
    </location>
</feature>
<dbReference type="VEuPathDB" id="FungiDB:TREMEDRAFT_64413"/>
<keyword evidence="3" id="KW-0472">Membrane</keyword>
<feature type="transmembrane region" description="Helical" evidence="3">
    <location>
        <begin position="21"/>
        <end position="41"/>
    </location>
</feature>